<feature type="domain" description="Leucine-binding protein" evidence="5">
    <location>
        <begin position="31"/>
        <end position="369"/>
    </location>
</feature>
<evidence type="ECO:0000256" key="2">
    <source>
        <dbReference type="ARBA" id="ARBA00022729"/>
    </source>
</evidence>
<keyword evidence="3" id="KW-0029">Amino-acid transport</keyword>
<dbReference type="InterPro" id="IPR028081">
    <property type="entry name" value="Leu-bd"/>
</dbReference>
<evidence type="ECO:0000256" key="1">
    <source>
        <dbReference type="ARBA" id="ARBA00010062"/>
    </source>
</evidence>
<reference evidence="6 7" key="1">
    <citation type="submission" date="2018-09" db="EMBL/GenBank/DDBJ databases">
        <title>Draft genome sequence of Rhodopseudomonas palustris 2.1.18.</title>
        <authorList>
            <person name="Robertson S.L."/>
            <person name="Meyer T.E."/>
            <person name="Kyndt J.A."/>
        </authorList>
    </citation>
    <scope>NUCLEOTIDE SEQUENCE [LARGE SCALE GENOMIC DNA]</scope>
    <source>
        <strain evidence="6 7">2.1.18</strain>
    </source>
</reference>
<feature type="chain" id="PRO_5019176406" evidence="4">
    <location>
        <begin position="27"/>
        <end position="398"/>
    </location>
</feature>
<evidence type="ECO:0000259" key="5">
    <source>
        <dbReference type="Pfam" id="PF13458"/>
    </source>
</evidence>
<dbReference type="SUPFAM" id="SSF53822">
    <property type="entry name" value="Periplasmic binding protein-like I"/>
    <property type="match status" value="1"/>
</dbReference>
<dbReference type="EMBL" id="QYYD01000001">
    <property type="protein sequence ID" value="RJF78890.1"/>
    <property type="molecule type" value="Genomic_DNA"/>
</dbReference>
<evidence type="ECO:0000256" key="3">
    <source>
        <dbReference type="ARBA" id="ARBA00022970"/>
    </source>
</evidence>
<protein>
    <submittedName>
        <fullName evidence="6">ABC transporter substrate-binding protein</fullName>
    </submittedName>
</protein>
<keyword evidence="3" id="KW-0813">Transport</keyword>
<proteinExistence type="inferred from homology"/>
<organism evidence="6 7">
    <name type="scientific">Rhodopseudomonas palustris</name>
    <dbReference type="NCBI Taxonomy" id="1076"/>
    <lineage>
        <taxon>Bacteria</taxon>
        <taxon>Pseudomonadati</taxon>
        <taxon>Pseudomonadota</taxon>
        <taxon>Alphaproteobacteria</taxon>
        <taxon>Hyphomicrobiales</taxon>
        <taxon>Nitrobacteraceae</taxon>
        <taxon>Rhodopseudomonas</taxon>
    </lineage>
</organism>
<evidence type="ECO:0000256" key="4">
    <source>
        <dbReference type="SAM" id="SignalP"/>
    </source>
</evidence>
<dbReference type="GO" id="GO:0006865">
    <property type="term" value="P:amino acid transport"/>
    <property type="evidence" value="ECO:0007669"/>
    <property type="project" value="UniProtKB-KW"/>
</dbReference>
<dbReference type="OrthoDB" id="9791590at2"/>
<keyword evidence="2 4" id="KW-0732">Signal</keyword>
<feature type="signal peptide" evidence="4">
    <location>
        <begin position="1"/>
        <end position="26"/>
    </location>
</feature>
<name>A0A418VRC4_RHOPL</name>
<comment type="caution">
    <text evidence="6">The sequence shown here is derived from an EMBL/GenBank/DDBJ whole genome shotgun (WGS) entry which is preliminary data.</text>
</comment>
<comment type="similarity">
    <text evidence="1">Belongs to the leucine-binding protein family.</text>
</comment>
<sequence length="398" mass="43228">MTPRSSVLAVAMASASMTLVSMTAMAQDKPPVKIGFVTELTGPWSFFGTSCVAGLKLAEKNLNPPGKRKIEFVIADDQTSPAQAVAASRSLDVQDKVLALSGPTSSDTGLAVYGYAEQNKVPFVVPVAAFPQLTKPGTRYTFRLEPDAVGWGYAISKFVEKQKPGGKIAMIYSDYALMRAITAGIKYQAPRSGLSIVADIAFPQGSSDATVQAAQILAAKPDFVVVSGAGGFDNTITNQLLDLGVKPEQIIHPFGITTQVINWGKRSVGSYYGTFFDSNLDSLTPEGKTFVSDFIAQNDRPPSYGENFCYVTANVIREAIDKNPEAADDREKFRDAMSALKTKETTSGVPIEFDKNGARMEYMYFMQISDVAPKTYKAKQSFYIEWDPEVIPVYTLVK</sequence>
<dbReference type="Pfam" id="PF13458">
    <property type="entry name" value="Peripla_BP_6"/>
    <property type="match status" value="1"/>
</dbReference>
<accession>A0A418VRC4</accession>
<dbReference type="Gene3D" id="3.40.50.2300">
    <property type="match status" value="2"/>
</dbReference>
<evidence type="ECO:0000313" key="7">
    <source>
        <dbReference type="Proteomes" id="UP000285523"/>
    </source>
</evidence>
<evidence type="ECO:0000313" key="6">
    <source>
        <dbReference type="EMBL" id="RJF78890.1"/>
    </source>
</evidence>
<dbReference type="PANTHER" id="PTHR30483:SF6">
    <property type="entry name" value="PERIPLASMIC BINDING PROTEIN OF ABC TRANSPORTER FOR NATURAL AMINO ACIDS"/>
    <property type="match status" value="1"/>
</dbReference>
<dbReference type="AlphaFoldDB" id="A0A418VRC4"/>
<gene>
    <name evidence="6" type="ORF">D4Q52_01710</name>
</gene>
<dbReference type="PANTHER" id="PTHR30483">
    <property type="entry name" value="LEUCINE-SPECIFIC-BINDING PROTEIN"/>
    <property type="match status" value="1"/>
</dbReference>
<dbReference type="InterPro" id="IPR051010">
    <property type="entry name" value="BCAA_transport"/>
</dbReference>
<dbReference type="Proteomes" id="UP000285523">
    <property type="component" value="Unassembled WGS sequence"/>
</dbReference>
<dbReference type="InterPro" id="IPR028082">
    <property type="entry name" value="Peripla_BP_I"/>
</dbReference>